<dbReference type="Pfam" id="PF13374">
    <property type="entry name" value="TPR_10"/>
    <property type="match status" value="1"/>
</dbReference>
<proteinExistence type="predicted"/>
<sequence>MTNSIILGYDAATLREKVDLKAVGERLAELGDLRSLTALCEKAWLLKVAGQLDEALDVANEAVRLARFTGDRKELVRPRLLRAQVLQFRGAFDDAVHELNACVDEAHIHEWTLYEAFSLQHRGKVYFDMGRFDEALADFRSAADLRRELGAPDEQIESSLIAIAVTESYLADRV</sequence>
<dbReference type="RefSeq" id="WP_127047155.1">
    <property type="nucleotide sequence ID" value="NZ_RZGZ01000001.1"/>
</dbReference>
<dbReference type="InterPro" id="IPR011990">
    <property type="entry name" value="TPR-like_helical_dom_sf"/>
</dbReference>
<dbReference type="SMART" id="SM00028">
    <property type="entry name" value="TPR"/>
    <property type="match status" value="2"/>
</dbReference>
<dbReference type="SUPFAM" id="SSF48452">
    <property type="entry name" value="TPR-like"/>
    <property type="match status" value="1"/>
</dbReference>
<dbReference type="InterPro" id="IPR019734">
    <property type="entry name" value="TPR_rpt"/>
</dbReference>
<dbReference type="Gene3D" id="1.25.40.10">
    <property type="entry name" value="Tetratricopeptide repeat domain"/>
    <property type="match status" value="1"/>
</dbReference>
<protein>
    <submittedName>
        <fullName evidence="2">Tetratricopeptide repeat protein</fullName>
    </submittedName>
</protein>
<comment type="caution">
    <text evidence="2">The sequence shown here is derived from an EMBL/GenBank/DDBJ whole genome shotgun (WGS) entry which is preliminary data.</text>
</comment>
<accession>A0A433JWR6</accession>
<keyword evidence="1" id="KW-0802">TPR repeat</keyword>
<evidence type="ECO:0000313" key="2">
    <source>
        <dbReference type="EMBL" id="RUR03600.1"/>
    </source>
</evidence>
<reference evidence="2 3" key="1">
    <citation type="submission" date="2018-12" db="EMBL/GenBank/DDBJ databases">
        <authorList>
            <person name="Li F."/>
        </authorList>
    </citation>
    <scope>NUCLEOTIDE SEQUENCE [LARGE SCALE GENOMIC DNA]</scope>
    <source>
        <strain evidence="2 3">EGI 6500705</strain>
    </source>
</reference>
<gene>
    <name evidence="2" type="ORF">ELQ94_03470</name>
</gene>
<feature type="repeat" description="TPR" evidence="1">
    <location>
        <begin position="116"/>
        <end position="149"/>
    </location>
</feature>
<name>A0A433JWR6_9MICO</name>
<dbReference type="AlphaFoldDB" id="A0A433JWR6"/>
<evidence type="ECO:0000313" key="3">
    <source>
        <dbReference type="Proteomes" id="UP000274909"/>
    </source>
</evidence>
<dbReference type="Proteomes" id="UP000274909">
    <property type="component" value="Unassembled WGS sequence"/>
</dbReference>
<organism evidence="2 3">
    <name type="scientific">Labedella endophytica</name>
    <dbReference type="NCBI Taxonomy" id="1523160"/>
    <lineage>
        <taxon>Bacteria</taxon>
        <taxon>Bacillati</taxon>
        <taxon>Actinomycetota</taxon>
        <taxon>Actinomycetes</taxon>
        <taxon>Micrococcales</taxon>
        <taxon>Microbacteriaceae</taxon>
        <taxon>Labedella</taxon>
    </lineage>
</organism>
<dbReference type="EMBL" id="RZGZ01000001">
    <property type="protein sequence ID" value="RUR03600.1"/>
    <property type="molecule type" value="Genomic_DNA"/>
</dbReference>
<keyword evidence="3" id="KW-1185">Reference proteome</keyword>
<dbReference type="PROSITE" id="PS50005">
    <property type="entry name" value="TPR"/>
    <property type="match status" value="1"/>
</dbReference>
<evidence type="ECO:0000256" key="1">
    <source>
        <dbReference type="PROSITE-ProRule" id="PRU00339"/>
    </source>
</evidence>
<dbReference type="OrthoDB" id="4793449at2"/>